<comment type="caution">
    <text evidence="1">The sequence shown here is derived from an EMBL/GenBank/DDBJ whole genome shotgun (WGS) entry which is preliminary data.</text>
</comment>
<proteinExistence type="predicted"/>
<organism evidence="1 2">
    <name type="scientific">Paenibacillus pinisoli</name>
    <dbReference type="NCBI Taxonomy" id="1276110"/>
    <lineage>
        <taxon>Bacteria</taxon>
        <taxon>Bacillati</taxon>
        <taxon>Bacillota</taxon>
        <taxon>Bacilli</taxon>
        <taxon>Bacillales</taxon>
        <taxon>Paenibacillaceae</taxon>
        <taxon>Paenibacillus</taxon>
    </lineage>
</organism>
<sequence>MKNRSILTILLMIVCAVLIADRLTFTSFQKQVLKPLEDNEPIKITVNRISDLARLTIRDEQTMQSILGDLANTKLWKVKSTPSIGDIHLRIYHADGRSIDLDITADKRYVTITEHPIHTSYKVLKNDGDYLKTIETLEWEYPE</sequence>
<keyword evidence="2" id="KW-1185">Reference proteome</keyword>
<protein>
    <submittedName>
        <fullName evidence="1">Uncharacterized protein</fullName>
    </submittedName>
</protein>
<name>A0A3A6PIX5_9BACL</name>
<dbReference type="OrthoDB" id="9947556at2"/>
<dbReference type="Proteomes" id="UP000267798">
    <property type="component" value="Unassembled WGS sequence"/>
</dbReference>
<dbReference type="RefSeq" id="WP_120112178.1">
    <property type="nucleotide sequence ID" value="NZ_QXQB01000003.1"/>
</dbReference>
<evidence type="ECO:0000313" key="1">
    <source>
        <dbReference type="EMBL" id="RJX39098.1"/>
    </source>
</evidence>
<gene>
    <name evidence="1" type="ORF">D3P09_16525</name>
</gene>
<dbReference type="AlphaFoldDB" id="A0A3A6PIX5"/>
<reference evidence="1 2" key="1">
    <citation type="submission" date="2018-09" db="EMBL/GenBank/DDBJ databases">
        <title>Paenibacillus aracenensis nov. sp. isolated from a cave in southern Spain.</title>
        <authorList>
            <person name="Jurado V."/>
            <person name="Gutierrez-Patricio S."/>
            <person name="Gonzalez-Pimentel J.L."/>
            <person name="Miller A.Z."/>
            <person name="Laiz L."/>
            <person name="Saiz-Jimenez C."/>
        </authorList>
    </citation>
    <scope>NUCLEOTIDE SEQUENCE [LARGE SCALE GENOMIC DNA]</scope>
    <source>
        <strain evidence="1 2">JCM 19203</strain>
    </source>
</reference>
<evidence type="ECO:0000313" key="2">
    <source>
        <dbReference type="Proteomes" id="UP000267798"/>
    </source>
</evidence>
<dbReference type="EMBL" id="QXQB01000003">
    <property type="protein sequence ID" value="RJX39098.1"/>
    <property type="molecule type" value="Genomic_DNA"/>
</dbReference>
<accession>A0A3A6PIX5</accession>